<comment type="similarity">
    <text evidence="3">Belongs to the cytochrome P450 family.</text>
</comment>
<evidence type="ECO:0000256" key="3">
    <source>
        <dbReference type="ARBA" id="ARBA00010617"/>
    </source>
</evidence>
<evidence type="ECO:0000256" key="9">
    <source>
        <dbReference type="PIRSR" id="PIRSR602401-1"/>
    </source>
</evidence>
<keyword evidence="8" id="KW-0503">Monooxygenase</keyword>
<dbReference type="GO" id="GO:0020037">
    <property type="term" value="F:heme binding"/>
    <property type="evidence" value="ECO:0007669"/>
    <property type="project" value="InterPro"/>
</dbReference>
<evidence type="ECO:0000313" key="11">
    <source>
        <dbReference type="EMBL" id="EPQ50279.1"/>
    </source>
</evidence>
<dbReference type="GeneID" id="19304819"/>
<evidence type="ECO:0000256" key="8">
    <source>
        <dbReference type="ARBA" id="ARBA00023033"/>
    </source>
</evidence>
<dbReference type="eggNOG" id="KOG0156">
    <property type="taxonomic scope" value="Eukaryota"/>
</dbReference>
<evidence type="ECO:0000256" key="4">
    <source>
        <dbReference type="ARBA" id="ARBA00022617"/>
    </source>
</evidence>
<dbReference type="Gene3D" id="1.10.630.10">
    <property type="entry name" value="Cytochrome P450"/>
    <property type="match status" value="1"/>
</dbReference>
<comment type="pathway">
    <text evidence="2">Secondary metabolite biosynthesis.</text>
</comment>
<feature type="binding site" description="axial binding residue" evidence="9">
    <location>
        <position position="447"/>
    </location>
    <ligand>
        <name>heme</name>
        <dbReference type="ChEBI" id="CHEBI:30413"/>
    </ligand>
    <ligandPart>
        <name>Fe</name>
        <dbReference type="ChEBI" id="CHEBI:18248"/>
    </ligandPart>
</feature>
<reference evidence="11 12" key="1">
    <citation type="journal article" date="2012" name="Science">
        <title>The Paleozoic origin of enzymatic lignin decomposition reconstructed from 31 fungal genomes.</title>
        <authorList>
            <person name="Floudas D."/>
            <person name="Binder M."/>
            <person name="Riley R."/>
            <person name="Barry K."/>
            <person name="Blanchette R.A."/>
            <person name="Henrissat B."/>
            <person name="Martinez A.T."/>
            <person name="Otillar R."/>
            <person name="Spatafora J.W."/>
            <person name="Yadav J.S."/>
            <person name="Aerts A."/>
            <person name="Benoit I."/>
            <person name="Boyd A."/>
            <person name="Carlson A."/>
            <person name="Copeland A."/>
            <person name="Coutinho P.M."/>
            <person name="de Vries R.P."/>
            <person name="Ferreira P."/>
            <person name="Findley K."/>
            <person name="Foster B."/>
            <person name="Gaskell J."/>
            <person name="Glotzer D."/>
            <person name="Gorecki P."/>
            <person name="Heitman J."/>
            <person name="Hesse C."/>
            <person name="Hori C."/>
            <person name="Igarashi K."/>
            <person name="Jurgens J.A."/>
            <person name="Kallen N."/>
            <person name="Kersten P."/>
            <person name="Kohler A."/>
            <person name="Kuees U."/>
            <person name="Kumar T.K.A."/>
            <person name="Kuo A."/>
            <person name="LaButti K."/>
            <person name="Larrondo L.F."/>
            <person name="Lindquist E."/>
            <person name="Ling A."/>
            <person name="Lombard V."/>
            <person name="Lucas S."/>
            <person name="Lundell T."/>
            <person name="Martin R."/>
            <person name="McLaughlin D.J."/>
            <person name="Morgenstern I."/>
            <person name="Morin E."/>
            <person name="Murat C."/>
            <person name="Nagy L.G."/>
            <person name="Nolan M."/>
            <person name="Ohm R.A."/>
            <person name="Patyshakuliyeva A."/>
            <person name="Rokas A."/>
            <person name="Ruiz-Duenas F.J."/>
            <person name="Sabat G."/>
            <person name="Salamov A."/>
            <person name="Samejima M."/>
            <person name="Schmutz J."/>
            <person name="Slot J.C."/>
            <person name="St John F."/>
            <person name="Stenlid J."/>
            <person name="Sun H."/>
            <person name="Sun S."/>
            <person name="Syed K."/>
            <person name="Tsang A."/>
            <person name="Wiebenga A."/>
            <person name="Young D."/>
            <person name="Pisabarro A."/>
            <person name="Eastwood D.C."/>
            <person name="Martin F."/>
            <person name="Cullen D."/>
            <person name="Grigoriev I.V."/>
            <person name="Hibbett D.S."/>
        </authorList>
    </citation>
    <scope>NUCLEOTIDE SEQUENCE [LARGE SCALE GENOMIC DNA]</scope>
    <source>
        <strain evidence="11 12">ATCC 11539</strain>
    </source>
</reference>
<dbReference type="GO" id="GO:0005506">
    <property type="term" value="F:iron ion binding"/>
    <property type="evidence" value="ECO:0007669"/>
    <property type="project" value="InterPro"/>
</dbReference>
<evidence type="ECO:0000256" key="6">
    <source>
        <dbReference type="ARBA" id="ARBA00023002"/>
    </source>
</evidence>
<evidence type="ECO:0000256" key="2">
    <source>
        <dbReference type="ARBA" id="ARBA00005179"/>
    </source>
</evidence>
<dbReference type="PRINTS" id="PR00463">
    <property type="entry name" value="EP450I"/>
</dbReference>
<dbReference type="InterPro" id="IPR050121">
    <property type="entry name" value="Cytochrome_P450_monoxygenase"/>
</dbReference>
<keyword evidence="5 9" id="KW-0479">Metal-binding</keyword>
<feature type="transmembrane region" description="Helical" evidence="10">
    <location>
        <begin position="12"/>
        <end position="35"/>
    </location>
</feature>
<dbReference type="OrthoDB" id="1470350at2759"/>
<comment type="cofactor">
    <cofactor evidence="1 9">
        <name>heme</name>
        <dbReference type="ChEBI" id="CHEBI:30413"/>
    </cofactor>
</comment>
<dbReference type="Proteomes" id="UP000030669">
    <property type="component" value="Unassembled WGS sequence"/>
</dbReference>
<name>S7RCY4_GLOTA</name>
<dbReference type="AlphaFoldDB" id="S7RCY4"/>
<accession>S7RCY4</accession>
<keyword evidence="12" id="KW-1185">Reference proteome</keyword>
<keyword evidence="6" id="KW-0560">Oxidoreductase</keyword>
<sequence length="504" mass="56994">MLQIVRSQSSLPALLLALAFTIPVGLCVVAIYRLFFHPLRHYPGPKLAAVSELYRLYFDIIKGGEMTNHLHTLHAAYGPVVRTGPNRLHFNDYDAFFDIYRPGASFPKDASLYHTFPGMKGTSFTITDPAAAKARRDLLMPMFSRRSILQLEDTIKKRVGRLVDRLSAFSLNTPVDLTAAFKSVAVDLISDYCTANPLGAMDHPTFHHPLVDGIEDSLKGFWYLNHFPFLRTAMNYIPTWIMHRINPSMAAFQISADVATKFIAAADADPSILDKTEHETVYHHILSPEAKNNGTVPSRESIVAETLVLLFAGSETIANAAVIGFFNIISNSKIHCRLVNELKNAWEEHGDMGWSDLEKLPYLTACIKESLRFSYGVVTPLNRVMPEDIKIGAWPVPAGTVVGSSIAVIHHKPEIFVDPYTYNPDRWLENKDLTKYLVSFSRGPRSCYGINLAWAELYILFSTLMREFDFSIYDTTIEDFHLKDYFNVRYQGRPLQVLLRRRKA</sequence>
<organism evidence="11 12">
    <name type="scientific">Gloeophyllum trabeum (strain ATCC 11539 / FP-39264 / Madison 617)</name>
    <name type="common">Brown rot fungus</name>
    <dbReference type="NCBI Taxonomy" id="670483"/>
    <lineage>
        <taxon>Eukaryota</taxon>
        <taxon>Fungi</taxon>
        <taxon>Dikarya</taxon>
        <taxon>Basidiomycota</taxon>
        <taxon>Agaricomycotina</taxon>
        <taxon>Agaricomycetes</taxon>
        <taxon>Gloeophyllales</taxon>
        <taxon>Gloeophyllaceae</taxon>
        <taxon>Gloeophyllum</taxon>
    </lineage>
</organism>
<dbReference type="InterPro" id="IPR002401">
    <property type="entry name" value="Cyt_P450_E_grp-I"/>
</dbReference>
<dbReference type="HOGENOM" id="CLU_001570_14_4_1"/>
<evidence type="ECO:0000256" key="1">
    <source>
        <dbReference type="ARBA" id="ARBA00001971"/>
    </source>
</evidence>
<dbReference type="RefSeq" id="XP_007871260.1">
    <property type="nucleotide sequence ID" value="XM_007873069.1"/>
</dbReference>
<evidence type="ECO:0000256" key="5">
    <source>
        <dbReference type="ARBA" id="ARBA00022723"/>
    </source>
</evidence>
<keyword evidence="7 9" id="KW-0408">Iron</keyword>
<gene>
    <name evidence="11" type="ORF">GLOTRDRAFT_141584</name>
</gene>
<dbReference type="OMA" id="IVKDGGW"/>
<dbReference type="InterPro" id="IPR036396">
    <property type="entry name" value="Cyt_P450_sf"/>
</dbReference>
<evidence type="ECO:0000256" key="7">
    <source>
        <dbReference type="ARBA" id="ARBA00023004"/>
    </source>
</evidence>
<dbReference type="CDD" id="cd11062">
    <property type="entry name" value="CYP58-like"/>
    <property type="match status" value="1"/>
</dbReference>
<dbReference type="KEGG" id="gtr:GLOTRDRAFT_141584"/>
<dbReference type="SUPFAM" id="SSF48264">
    <property type="entry name" value="Cytochrome P450"/>
    <property type="match status" value="1"/>
</dbReference>
<keyword evidence="10" id="KW-0472">Membrane</keyword>
<proteinExistence type="inferred from homology"/>
<dbReference type="InterPro" id="IPR001128">
    <property type="entry name" value="Cyt_P450"/>
</dbReference>
<dbReference type="Pfam" id="PF00067">
    <property type="entry name" value="p450"/>
    <property type="match status" value="1"/>
</dbReference>
<evidence type="ECO:0000256" key="10">
    <source>
        <dbReference type="SAM" id="Phobius"/>
    </source>
</evidence>
<dbReference type="PANTHER" id="PTHR24305">
    <property type="entry name" value="CYTOCHROME P450"/>
    <property type="match status" value="1"/>
</dbReference>
<dbReference type="PANTHER" id="PTHR24305:SF166">
    <property type="entry name" value="CYTOCHROME P450 12A4, MITOCHONDRIAL-RELATED"/>
    <property type="match status" value="1"/>
</dbReference>
<keyword evidence="10" id="KW-1133">Transmembrane helix</keyword>
<keyword evidence="10" id="KW-0812">Transmembrane</keyword>
<dbReference type="GO" id="GO:0016705">
    <property type="term" value="F:oxidoreductase activity, acting on paired donors, with incorporation or reduction of molecular oxygen"/>
    <property type="evidence" value="ECO:0007669"/>
    <property type="project" value="InterPro"/>
</dbReference>
<dbReference type="GO" id="GO:0004497">
    <property type="term" value="F:monooxygenase activity"/>
    <property type="evidence" value="ECO:0007669"/>
    <property type="project" value="UniProtKB-KW"/>
</dbReference>
<protein>
    <submittedName>
        <fullName evidence="11">Cytochrome P450</fullName>
    </submittedName>
</protein>
<dbReference type="EMBL" id="KB469319">
    <property type="protein sequence ID" value="EPQ50279.1"/>
    <property type="molecule type" value="Genomic_DNA"/>
</dbReference>
<evidence type="ECO:0000313" key="12">
    <source>
        <dbReference type="Proteomes" id="UP000030669"/>
    </source>
</evidence>
<keyword evidence="4 9" id="KW-0349">Heme</keyword>